<protein>
    <submittedName>
        <fullName evidence="1">Uncharacterized protein</fullName>
    </submittedName>
</protein>
<reference evidence="1" key="1">
    <citation type="journal article" date="2015" name="MBio">
        <title>Eco-Evolutionary Dynamics of Episomes among Ecologically Cohesive Bacterial Populations.</title>
        <authorList>
            <person name="Xue H."/>
            <person name="Cordero O.X."/>
            <person name="Camas F.M."/>
            <person name="Trimble W."/>
            <person name="Meyer F."/>
            <person name="Guglielmini J."/>
            <person name="Rocha E.P."/>
            <person name="Polz M.F."/>
        </authorList>
    </citation>
    <scope>NUCLEOTIDE SEQUENCE</scope>
    <source>
        <strain evidence="1">1F_279</strain>
    </source>
</reference>
<sequence>MKVNPSEKESLILKPYYNQLASQFHLLILKQSQIHQRLKTKTHKSIFELELKTGFEIHH</sequence>
<accession>A0A0H3ZP97</accession>
<evidence type="ECO:0000313" key="1">
    <source>
        <dbReference type="EMBL" id="AKN38148.1"/>
    </source>
</evidence>
<name>A0A0H3ZP97_9VIBR</name>
<proteinExistence type="predicted"/>
<dbReference type="AlphaFoldDB" id="A0A0H3ZP97"/>
<dbReference type="EMBL" id="KP795567">
    <property type="protein sequence ID" value="AKN38148.1"/>
    <property type="molecule type" value="Genomic_DNA"/>
</dbReference>
<organism evidence="1">
    <name type="scientific">Vibrio tasmaniensis</name>
    <dbReference type="NCBI Taxonomy" id="212663"/>
    <lineage>
        <taxon>Bacteria</taxon>
        <taxon>Pseudomonadati</taxon>
        <taxon>Pseudomonadota</taxon>
        <taxon>Gammaproteobacteria</taxon>
        <taxon>Vibrionales</taxon>
        <taxon>Vibrionaceae</taxon>
        <taxon>Vibrio</taxon>
    </lineage>
</organism>